<keyword evidence="3 6" id="KW-0032">Aminotransferase</keyword>
<dbReference type="InterPro" id="IPR015421">
    <property type="entry name" value="PyrdxlP-dep_Trfase_major"/>
</dbReference>
<dbReference type="PANTHER" id="PTHR43206">
    <property type="entry name" value="AMINOTRANSFERASE"/>
    <property type="match status" value="1"/>
</dbReference>
<dbReference type="InterPro" id="IPR049704">
    <property type="entry name" value="Aminotrans_3_PPA_site"/>
</dbReference>
<accession>A0A061I2F1</accession>
<dbReference type="InterPro" id="IPR015424">
    <property type="entry name" value="PyrdxlP-dep_Trfase"/>
</dbReference>
<dbReference type="Gene3D" id="3.40.640.10">
    <property type="entry name" value="Type I PLP-dependent aspartate aminotransferase-like (Major domain)"/>
    <property type="match status" value="1"/>
</dbReference>
<dbReference type="InterPro" id="IPR015422">
    <property type="entry name" value="PyrdxlP-dep_Trfase_small"/>
</dbReference>
<dbReference type="Pfam" id="PF00202">
    <property type="entry name" value="Aminotran_3"/>
    <property type="match status" value="1"/>
</dbReference>
<evidence type="ECO:0000256" key="5">
    <source>
        <dbReference type="ARBA" id="ARBA00022898"/>
    </source>
</evidence>
<dbReference type="InterPro" id="IPR005814">
    <property type="entry name" value="Aminotrans_3"/>
</dbReference>
<comment type="cofactor">
    <cofactor evidence="1">
        <name>pyridoxal 5'-phosphate</name>
        <dbReference type="ChEBI" id="CHEBI:597326"/>
    </cofactor>
</comment>
<keyword evidence="4 6" id="KW-0808">Transferase</keyword>
<comment type="similarity">
    <text evidence="2">Belongs to the class-III pyridoxal-phosphate-dependent aminotransferase family.</text>
</comment>
<dbReference type="GO" id="GO:0005739">
    <property type="term" value="C:mitochondrion"/>
    <property type="evidence" value="ECO:0007669"/>
    <property type="project" value="TreeGrafter"/>
</dbReference>
<evidence type="ECO:0000313" key="6">
    <source>
        <dbReference type="EMBL" id="ERE67323.1"/>
    </source>
</evidence>
<dbReference type="SUPFAM" id="SSF53383">
    <property type="entry name" value="PLP-dependent transferases"/>
    <property type="match status" value="1"/>
</dbReference>
<dbReference type="Gene3D" id="3.90.1150.10">
    <property type="entry name" value="Aspartate Aminotransferase, domain 1"/>
    <property type="match status" value="1"/>
</dbReference>
<protein>
    <submittedName>
        <fullName evidence="6">4-aminobutyrate aminotransferase</fullName>
        <ecNumber evidence="6">2.6.1.19</ecNumber>
    </submittedName>
</protein>
<evidence type="ECO:0000256" key="3">
    <source>
        <dbReference type="ARBA" id="ARBA00022576"/>
    </source>
</evidence>
<dbReference type="AlphaFoldDB" id="A0A061I2F1"/>
<sequence length="199" mass="22280">MQQSSEMHGCAFLVDEVQTGGGCTGKFWAHEHWGLDDPADVMSFSKKMMTGGFFHKEEFRPNAPYRIFNTWLGDPSKNLLLAEVINIIKREDLLNNVTHAGKTLLTGLLDLQARYPQFISRVRGRGTFCSFDTPDESIRNKLILIARNKEDPNSVPSTHVGQLITTCNSNGKGSGALFWSPWLSPFTCMHSHSDAQVYT</sequence>
<proteinExistence type="inferred from homology"/>
<dbReference type="EMBL" id="KE682321">
    <property type="protein sequence ID" value="ERE67323.1"/>
    <property type="molecule type" value="Genomic_DNA"/>
</dbReference>
<keyword evidence="5" id="KW-0663">Pyridoxal phosphate</keyword>
<evidence type="ECO:0000256" key="2">
    <source>
        <dbReference type="ARBA" id="ARBA00008954"/>
    </source>
</evidence>
<dbReference type="EC" id="2.6.1.19" evidence="6"/>
<dbReference type="GO" id="GO:0030170">
    <property type="term" value="F:pyridoxal phosphate binding"/>
    <property type="evidence" value="ECO:0007669"/>
    <property type="project" value="InterPro"/>
</dbReference>
<evidence type="ECO:0000256" key="1">
    <source>
        <dbReference type="ARBA" id="ARBA00001933"/>
    </source>
</evidence>
<dbReference type="Proteomes" id="UP000030759">
    <property type="component" value="Unassembled WGS sequence"/>
</dbReference>
<dbReference type="PANTHER" id="PTHR43206:SF1">
    <property type="entry name" value="4-AMINOBUTYRATE AMINOTRANSFERASE, MITOCHONDRIAL"/>
    <property type="match status" value="1"/>
</dbReference>
<dbReference type="PROSITE" id="PS00600">
    <property type="entry name" value="AA_TRANSFER_CLASS_3"/>
    <property type="match status" value="1"/>
</dbReference>
<dbReference type="GO" id="GO:0009450">
    <property type="term" value="P:gamma-aminobutyric acid catabolic process"/>
    <property type="evidence" value="ECO:0007669"/>
    <property type="project" value="TreeGrafter"/>
</dbReference>
<name>A0A061I2F1_CRIGR</name>
<evidence type="ECO:0000256" key="4">
    <source>
        <dbReference type="ARBA" id="ARBA00022679"/>
    </source>
</evidence>
<reference evidence="7" key="1">
    <citation type="journal article" date="2013" name="Nat. Biotechnol.">
        <title>Chinese hamster genome sequenced from sorted chromosomes.</title>
        <authorList>
            <person name="Brinkrolf K."/>
            <person name="Rupp O."/>
            <person name="Laux H."/>
            <person name="Kollin F."/>
            <person name="Ernst W."/>
            <person name="Linke B."/>
            <person name="Kofler R."/>
            <person name="Romand S."/>
            <person name="Hesse F."/>
            <person name="Budach W.E."/>
            <person name="Galosy S."/>
            <person name="Muller D."/>
            <person name="Noll T."/>
            <person name="Wienberg J."/>
            <person name="Jostock T."/>
            <person name="Leonard M."/>
            <person name="Grillari J."/>
            <person name="Tauch A."/>
            <person name="Goesmann A."/>
            <person name="Helk B."/>
            <person name="Mott J.E."/>
            <person name="Puhler A."/>
            <person name="Borth N."/>
        </authorList>
    </citation>
    <scope>NUCLEOTIDE SEQUENCE [LARGE SCALE GENOMIC DNA]</scope>
    <source>
        <strain evidence="7">17A/GY</strain>
    </source>
</reference>
<evidence type="ECO:0000313" key="7">
    <source>
        <dbReference type="Proteomes" id="UP000030759"/>
    </source>
</evidence>
<organism evidence="6 7">
    <name type="scientific">Cricetulus griseus</name>
    <name type="common">Chinese hamster</name>
    <name type="synonym">Cricetulus barabensis griseus</name>
    <dbReference type="NCBI Taxonomy" id="10029"/>
    <lineage>
        <taxon>Eukaryota</taxon>
        <taxon>Metazoa</taxon>
        <taxon>Chordata</taxon>
        <taxon>Craniata</taxon>
        <taxon>Vertebrata</taxon>
        <taxon>Euteleostomi</taxon>
        <taxon>Mammalia</taxon>
        <taxon>Eutheria</taxon>
        <taxon>Euarchontoglires</taxon>
        <taxon>Glires</taxon>
        <taxon>Rodentia</taxon>
        <taxon>Myomorpha</taxon>
        <taxon>Muroidea</taxon>
        <taxon>Cricetidae</taxon>
        <taxon>Cricetinae</taxon>
        <taxon>Cricetulus</taxon>
    </lineage>
</organism>
<gene>
    <name evidence="6" type="ORF">H671_7g18771</name>
</gene>
<dbReference type="GO" id="GO:0034386">
    <property type="term" value="F:4-aminobutyrate:2-oxoglutarate transaminase activity"/>
    <property type="evidence" value="ECO:0007669"/>
    <property type="project" value="UniProtKB-EC"/>
</dbReference>